<proteinExistence type="predicted"/>
<organism evidence="3 5">
    <name type="scientific">Moritella viscosa</name>
    <dbReference type="NCBI Taxonomy" id="80854"/>
    <lineage>
        <taxon>Bacteria</taxon>
        <taxon>Pseudomonadati</taxon>
        <taxon>Pseudomonadota</taxon>
        <taxon>Gammaproteobacteria</taxon>
        <taxon>Alteromonadales</taxon>
        <taxon>Moritellaceae</taxon>
        <taxon>Moritella</taxon>
    </lineage>
</organism>
<evidence type="ECO:0000313" key="5">
    <source>
        <dbReference type="Proteomes" id="UP000183794"/>
    </source>
</evidence>
<sequence>MRLLFIILSLVLSLNCMASASVPSKCKDIASQVNRIDLIMFDKAELMELGTCVGVELAKHNKLENLSEACDEVVEDRINPLGMLSLSKKEAVQMGQELLIH</sequence>
<protein>
    <recommendedName>
        <fullName evidence="6">Lipoprotein</fullName>
    </recommendedName>
</protein>
<reference evidence="2 4" key="1">
    <citation type="submission" date="2016-11" db="EMBL/GenBank/DDBJ databases">
        <authorList>
            <person name="Klemetsen T."/>
        </authorList>
    </citation>
    <scope>NUCLEOTIDE SEQUENCE [LARGE SCALE GENOMIC DNA]</scope>
    <source>
        <strain evidence="2">MT 2528</strain>
    </source>
</reference>
<dbReference type="Proteomes" id="UP000183794">
    <property type="component" value="Unassembled WGS sequence"/>
</dbReference>
<accession>A0A1L0DP48</accession>
<evidence type="ECO:0000313" key="2">
    <source>
        <dbReference type="EMBL" id="SGY86739.1"/>
    </source>
</evidence>
<evidence type="ECO:0008006" key="6">
    <source>
        <dbReference type="Google" id="ProtNLM"/>
    </source>
</evidence>
<dbReference type="EMBL" id="FPLJ01000031">
    <property type="protein sequence ID" value="SGY86739.1"/>
    <property type="molecule type" value="Genomic_DNA"/>
</dbReference>
<evidence type="ECO:0000256" key="1">
    <source>
        <dbReference type="SAM" id="SignalP"/>
    </source>
</evidence>
<keyword evidence="1" id="KW-0732">Signal</keyword>
<gene>
    <name evidence="2" type="ORF">MT2528_1112</name>
    <name evidence="3" type="ORF">NVI5450_1082</name>
</gene>
<keyword evidence="4" id="KW-1185">Reference proteome</keyword>
<evidence type="ECO:0000313" key="3">
    <source>
        <dbReference type="EMBL" id="SGY90139.1"/>
    </source>
</evidence>
<evidence type="ECO:0000313" key="4">
    <source>
        <dbReference type="Proteomes" id="UP000182660"/>
    </source>
</evidence>
<dbReference type="Proteomes" id="UP000182660">
    <property type="component" value="Unassembled WGS sequence"/>
</dbReference>
<dbReference type="OrthoDB" id="6314336at2"/>
<dbReference type="EMBL" id="FPLD01000036">
    <property type="protein sequence ID" value="SGY90139.1"/>
    <property type="molecule type" value="Genomic_DNA"/>
</dbReference>
<dbReference type="GeneID" id="61294842"/>
<reference evidence="3 5" key="2">
    <citation type="submission" date="2016-11" db="EMBL/GenBank/DDBJ databases">
        <authorList>
            <person name="Jaros S."/>
            <person name="Januszkiewicz K."/>
            <person name="Wedrychowicz H."/>
        </authorList>
    </citation>
    <scope>NUCLEOTIDE SEQUENCE [LARGE SCALE GENOMIC DNA]</scope>
    <source>
        <strain evidence="3">NVI 5450</strain>
    </source>
</reference>
<feature type="signal peptide" evidence="1">
    <location>
        <begin position="1"/>
        <end position="20"/>
    </location>
</feature>
<dbReference type="AlphaFoldDB" id="A0A1L0DP48"/>
<name>A0A1L0DP48_9GAMM</name>
<feature type="chain" id="PRO_5012498806" description="Lipoprotein" evidence="1">
    <location>
        <begin position="21"/>
        <end position="101"/>
    </location>
</feature>
<dbReference type="RefSeq" id="WP_075471302.1">
    <property type="nucleotide sequence ID" value="NZ_CAWQZC010000046.1"/>
</dbReference>